<dbReference type="Pfam" id="PF18723">
    <property type="entry name" value="HMUDK_hel"/>
    <property type="match status" value="1"/>
</dbReference>
<evidence type="ECO:0000259" key="1">
    <source>
        <dbReference type="Pfam" id="PF18723"/>
    </source>
</evidence>
<proteinExistence type="predicted"/>
<evidence type="ECO:0000313" key="2">
    <source>
        <dbReference type="EMBL" id="MCA9382508.1"/>
    </source>
</evidence>
<comment type="caution">
    <text evidence="2">The sequence shown here is derived from an EMBL/GenBank/DDBJ whole genome shotgun (WGS) entry which is preliminary data.</text>
</comment>
<dbReference type="AlphaFoldDB" id="A0A955L456"/>
<reference evidence="2" key="2">
    <citation type="journal article" date="2021" name="Microbiome">
        <title>Successional dynamics and alternative stable states in a saline activated sludge microbial community over 9 years.</title>
        <authorList>
            <person name="Wang Y."/>
            <person name="Ye J."/>
            <person name="Ju F."/>
            <person name="Liu L."/>
            <person name="Boyd J.A."/>
            <person name="Deng Y."/>
            <person name="Parks D.H."/>
            <person name="Jiang X."/>
            <person name="Yin X."/>
            <person name="Woodcroft B.J."/>
            <person name="Tyson G.W."/>
            <person name="Hugenholtz P."/>
            <person name="Polz M.F."/>
            <person name="Zhang T."/>
        </authorList>
    </citation>
    <scope>NUCLEOTIDE SEQUENCE</scope>
    <source>
        <strain evidence="2">HKST-UBA10</strain>
    </source>
</reference>
<feature type="domain" description="5-hmdU DNA kinase helical" evidence="1">
    <location>
        <begin position="34"/>
        <end position="293"/>
    </location>
</feature>
<gene>
    <name evidence="2" type="ORF">KC660_03825</name>
</gene>
<evidence type="ECO:0000313" key="3">
    <source>
        <dbReference type="Proteomes" id="UP000782843"/>
    </source>
</evidence>
<reference evidence="2" key="1">
    <citation type="submission" date="2020-04" db="EMBL/GenBank/DDBJ databases">
        <authorList>
            <person name="Zhang T."/>
        </authorList>
    </citation>
    <scope>NUCLEOTIDE SEQUENCE</scope>
    <source>
        <strain evidence="2">HKST-UBA10</strain>
    </source>
</reference>
<dbReference type="InterPro" id="IPR040684">
    <property type="entry name" value="HMUDK_hel"/>
</dbReference>
<dbReference type="Proteomes" id="UP000782843">
    <property type="component" value="Unassembled WGS sequence"/>
</dbReference>
<dbReference type="EMBL" id="JAGQLG010000153">
    <property type="protein sequence ID" value="MCA9382508.1"/>
    <property type="molecule type" value="Genomic_DNA"/>
</dbReference>
<name>A0A955L456_9BACT</name>
<organism evidence="2 3">
    <name type="scientific">Candidatus Dojkabacteria bacterium</name>
    <dbReference type="NCBI Taxonomy" id="2099670"/>
    <lineage>
        <taxon>Bacteria</taxon>
        <taxon>Candidatus Dojkabacteria</taxon>
    </lineage>
</organism>
<sequence>MEIPTDLKNLYQHWKFYQVLKSITKFNGHKESITQIEYFIKERMLIWEKKVSKQNPPYTTDPILANYRFCNIYRELDRQTIEIHTRLNPLKIDFELWLLNLAFMRFIAKTETIEKIGLLSFNKVNNQKVFERLKALPKPKYGTAYIFPISVIMKTKYPTREEFFCFYLPEATRKVANEVSKFNRISIVDALNQILPVFGFNMKFHWTEILIDVAYQFPEFIDLNKKFPIGPGSLPTMKILFPDLDPEEACLKVSSYQPSGFPYLTLNGKKVYLTAENWEGIGCEFRKYSNLKTGNGRKRIYRDPNQS</sequence>
<protein>
    <recommendedName>
        <fullName evidence="1">5-hmdU DNA kinase helical domain-containing protein</fullName>
    </recommendedName>
</protein>
<accession>A0A955L456</accession>